<dbReference type="OrthoDB" id="9783791at2"/>
<dbReference type="Pfam" id="PF13692">
    <property type="entry name" value="Glyco_trans_1_4"/>
    <property type="match status" value="1"/>
</dbReference>
<name>A0A0D6MJ01_9PROT</name>
<comment type="caution">
    <text evidence="2">The sequence shown here is derived from an EMBL/GenBank/DDBJ whole genome shotgun (WGS) entry which is preliminary data.</text>
</comment>
<dbReference type="PANTHER" id="PTHR43179:SF7">
    <property type="entry name" value="RHAMNOSYLTRANSFERASE WBBL"/>
    <property type="match status" value="1"/>
</dbReference>
<organism evidence="2 3">
    <name type="scientific">Tanticharoenia sakaeratensis NBRC 103193</name>
    <dbReference type="NCBI Taxonomy" id="1231623"/>
    <lineage>
        <taxon>Bacteria</taxon>
        <taxon>Pseudomonadati</taxon>
        <taxon>Pseudomonadota</taxon>
        <taxon>Alphaproteobacteria</taxon>
        <taxon>Acetobacterales</taxon>
        <taxon>Acetobacteraceae</taxon>
        <taxon>Tanticharoenia</taxon>
    </lineage>
</organism>
<dbReference type="GO" id="GO:0016740">
    <property type="term" value="F:transferase activity"/>
    <property type="evidence" value="ECO:0007669"/>
    <property type="project" value="UniProtKB-KW"/>
</dbReference>
<dbReference type="AlphaFoldDB" id="A0A0D6MJ01"/>
<dbReference type="Gene3D" id="3.90.550.10">
    <property type="entry name" value="Spore Coat Polysaccharide Biosynthesis Protein SpsA, Chain A"/>
    <property type="match status" value="1"/>
</dbReference>
<dbReference type="InterPro" id="IPR001173">
    <property type="entry name" value="Glyco_trans_2-like"/>
</dbReference>
<proteinExistence type="predicted"/>
<dbReference type="InterPro" id="IPR029044">
    <property type="entry name" value="Nucleotide-diphossugar_trans"/>
</dbReference>
<feature type="domain" description="Glycosyltransferase 2-like" evidence="1">
    <location>
        <begin position="364"/>
        <end position="473"/>
    </location>
</feature>
<keyword evidence="2" id="KW-0808">Transferase</keyword>
<dbReference type="SUPFAM" id="SSF53756">
    <property type="entry name" value="UDP-Glycosyltransferase/glycogen phosphorylase"/>
    <property type="match status" value="1"/>
</dbReference>
<evidence type="ECO:0000259" key="1">
    <source>
        <dbReference type="Pfam" id="PF00535"/>
    </source>
</evidence>
<evidence type="ECO:0000313" key="3">
    <source>
        <dbReference type="Proteomes" id="UP000032679"/>
    </source>
</evidence>
<reference evidence="2 3" key="1">
    <citation type="submission" date="2012-10" db="EMBL/GenBank/DDBJ databases">
        <title>Genome sequencing of Tanticharoenia sakaeratensis NBRC 103193.</title>
        <authorList>
            <person name="Azuma Y."/>
            <person name="Hadano H."/>
            <person name="Hirakawa H."/>
            <person name="Matsushita K."/>
        </authorList>
    </citation>
    <scope>NUCLEOTIDE SEQUENCE [LARGE SCALE GENOMIC DNA]</scope>
    <source>
        <strain evidence="2 3">NBRC 103193</strain>
    </source>
</reference>
<accession>A0A0D6MJ01</accession>
<dbReference type="EMBL" id="BALE01000010">
    <property type="protein sequence ID" value="GAN53466.1"/>
    <property type="molecule type" value="Genomic_DNA"/>
</dbReference>
<sequence length="1011" mass="110109">MTDILMPHQSRHGTNEARWLRPDAGWARVHHAEILAREAPDAIHDDVALAAFFRTRGNELGLVPNRLFDEGWYLAANPDVAAGVREGIFASGFQHYCESGFRSRAPHWLFSEQDYFTRNPDLTPHALDERGFHNGYDHFLKVGDREGRIGHQFFDPLVFRADALAAHSGIDLDRGLFAQYLASPQTTRTSWYFDPAWYLETYPQVRQAIEQGEYSGPLHHYLTNGTPQAFDPNPFFSEASYASRYPDVDAIVRSGGFRNGFEHFRKFGAREGRDPGNIENFGAYRSRPDVVRDLQIGRAPDAFAHFVAARTLRGVDVDHAPETLRGPFAPELCRALAYRRAESLLPLVARAPLDFRTFGLPRLSVVITARNGFLWTLAALAALRDCTRAPIELILIDDGSTDGTTTIERLVDGLTVIRPEHRMTLPARLTLGLSRVRAPAVLLLDQAIQLRLGAVDVALSHLGQADVAAVTGRVTALDMTVIEAGLTVYRDGNLERIGAGSSIETPEIGFVRDCDAGSAGALFVQTARLRDVGLDPEARSMGALLISLSLSLRQAGGRVVYDPAMLARSIGMTPEAQDARESARMQRRDRFRTLLRGQPAGAPFMSARAGADADRPRVLVLCDRVPMPEQGRDTAILVARIAMLGQAGCRVTLYPLDDRMPDASGLALTFGDDVEILRGAGAAGLAALLDGRRLGFDRIWIAGTRVLGQCLFVFHQMAHTLPTQGFVLDVSALRSVEHRGRRRLGGIHDHEALMADLRQELQDAWFCQGIVASNDEEASLIRQAGFDNVHVLAYTPGGAHEPVPSVGYASRRDVLCLPFIGAGGDAAHDGVDWFVHTVVPMLDQHLPPEVTIDIAGRRPDTVDLSPLARYRRVRLVSPDVTMNELVRTRRVLVVPDRFSAGLASEVLCAAAAGLPAVLSDDIALRLGWRDGDACLAGGVGDAARLADAIGRLYGDSDLWTRLSLAARDAAGSRYGAASALSQLRVILAEAGGKPAAATVSQSAPILDETLS</sequence>
<dbReference type="RefSeq" id="WP_048847488.1">
    <property type="nucleotide sequence ID" value="NZ_BALE01000010.1"/>
</dbReference>
<evidence type="ECO:0000313" key="2">
    <source>
        <dbReference type="EMBL" id="GAN53466.1"/>
    </source>
</evidence>
<dbReference type="Gene3D" id="3.40.50.2000">
    <property type="entry name" value="Glycogen Phosphorylase B"/>
    <property type="match status" value="1"/>
</dbReference>
<dbReference type="SUPFAM" id="SSF53448">
    <property type="entry name" value="Nucleotide-diphospho-sugar transferases"/>
    <property type="match status" value="1"/>
</dbReference>
<dbReference type="STRING" id="1231623.Tasa_010_013"/>
<dbReference type="PANTHER" id="PTHR43179">
    <property type="entry name" value="RHAMNOSYLTRANSFERASE WBBL"/>
    <property type="match status" value="1"/>
</dbReference>
<protein>
    <submittedName>
        <fullName evidence="2">Glycosyl transferase</fullName>
    </submittedName>
</protein>
<dbReference type="Proteomes" id="UP000032679">
    <property type="component" value="Unassembled WGS sequence"/>
</dbReference>
<keyword evidence="3" id="KW-1185">Reference proteome</keyword>
<gene>
    <name evidence="2" type="ORF">Tasa_010_013</name>
</gene>
<dbReference type="Pfam" id="PF00535">
    <property type="entry name" value="Glycos_transf_2"/>
    <property type="match status" value="1"/>
</dbReference>